<dbReference type="Pfam" id="PF13639">
    <property type="entry name" value="zf-RING_2"/>
    <property type="match status" value="1"/>
</dbReference>
<name>A0A9W8M0S5_9FUNG</name>
<feature type="compositionally biased region" description="Low complexity" evidence="6">
    <location>
        <begin position="33"/>
        <end position="47"/>
    </location>
</feature>
<feature type="region of interest" description="Disordered" evidence="6">
    <location>
        <begin position="1"/>
        <end position="134"/>
    </location>
</feature>
<dbReference type="InterPro" id="IPR013083">
    <property type="entry name" value="Znf_RING/FYVE/PHD"/>
</dbReference>
<keyword evidence="3" id="KW-0862">Zinc</keyword>
<feature type="compositionally biased region" description="Polar residues" evidence="6">
    <location>
        <begin position="326"/>
        <end position="338"/>
    </location>
</feature>
<dbReference type="GO" id="GO:0008270">
    <property type="term" value="F:zinc ion binding"/>
    <property type="evidence" value="ECO:0007669"/>
    <property type="project" value="UniProtKB-KW"/>
</dbReference>
<organism evidence="8 9">
    <name type="scientific">Coemansia brasiliensis</name>
    <dbReference type="NCBI Taxonomy" id="2650707"/>
    <lineage>
        <taxon>Eukaryota</taxon>
        <taxon>Fungi</taxon>
        <taxon>Fungi incertae sedis</taxon>
        <taxon>Zoopagomycota</taxon>
        <taxon>Kickxellomycotina</taxon>
        <taxon>Kickxellomycetes</taxon>
        <taxon>Kickxellales</taxon>
        <taxon>Kickxellaceae</taxon>
        <taxon>Coemansia</taxon>
    </lineage>
</organism>
<dbReference type="SUPFAM" id="SSF57850">
    <property type="entry name" value="RING/U-box"/>
    <property type="match status" value="1"/>
</dbReference>
<dbReference type="PROSITE" id="PS50089">
    <property type="entry name" value="ZF_RING_2"/>
    <property type="match status" value="1"/>
</dbReference>
<dbReference type="InterPro" id="IPR001841">
    <property type="entry name" value="Znf_RING"/>
</dbReference>
<keyword evidence="1" id="KW-0479">Metal-binding</keyword>
<dbReference type="PANTHER" id="PTHR14155">
    <property type="entry name" value="RING FINGER DOMAIN-CONTAINING"/>
    <property type="match status" value="1"/>
</dbReference>
<dbReference type="Proteomes" id="UP001139887">
    <property type="component" value="Unassembled WGS sequence"/>
</dbReference>
<dbReference type="Gene3D" id="3.30.40.10">
    <property type="entry name" value="Zinc/RING finger domain, C3HC4 (zinc finger)"/>
    <property type="match status" value="1"/>
</dbReference>
<feature type="compositionally biased region" description="Polar residues" evidence="6">
    <location>
        <begin position="431"/>
        <end position="440"/>
    </location>
</feature>
<dbReference type="PANTHER" id="PTHR14155:SF627">
    <property type="entry name" value="OS06G0192800 PROTEIN"/>
    <property type="match status" value="1"/>
</dbReference>
<evidence type="ECO:0000256" key="1">
    <source>
        <dbReference type="ARBA" id="ARBA00022723"/>
    </source>
</evidence>
<dbReference type="SMART" id="SM00184">
    <property type="entry name" value="RING"/>
    <property type="match status" value="1"/>
</dbReference>
<keyword evidence="2 4" id="KW-0863">Zinc-finger</keyword>
<feature type="compositionally biased region" description="Polar residues" evidence="6">
    <location>
        <begin position="1"/>
        <end position="11"/>
    </location>
</feature>
<evidence type="ECO:0000256" key="5">
    <source>
        <dbReference type="SAM" id="Coils"/>
    </source>
</evidence>
<sequence length="709" mass="76552">MGQAYSSQHNSADLDEQNPDVESQSPTQHTTIRNASSANAESSSRARPLNSIRGVGAQERQTPRRSRFSPYGLFSRGRTRQQQPRPSAVPAVSGNLPEAGESRMSIDSVAAQPDAASAAPNNEPVNHAPSNWERSRLRMRAGNELMSRIVGRSIIASIVQEIERRRQNNGDTTRDALLEGVDRAALDYLPSASDRMEMYFRVSQFLQGILEGSLNWPEGSTAGTEETNNTPDEQPQPSTTANSDTTAEPAADSNRSESGTQGTSSPADSISIGTNFRMFLLPGAIEHVLEAYEREHGQPSSEREENEDEQTATLGGENSARAANEVEQSQASGGTANEQPYMRELTEDEQQRAEQQRRREEKLQRLRNIAQAMNDDRRTLQFPVVMLGVQLSSELQQQARAAIESLNDGAGSTSTSTSTSSTSLIAEESATETGGSQSFPASPEAEFPAMPPEDVSAAALGSESVQRQQQEQQPTEEHGGQSRGFFHRMNTILPNILDVITSLRRVHNAALRNHAGGNAAAQAGASNAQAQESSSPSQGSENQSGIAVVIMIHYLRLSNPMILPLVTQALFPELMNDSTGSSTASMQAGLAAGNNYDLFLEIANIIGQVTSTTVSQEIIDKKLAVYSFSGKVDQQDDGTAIARLVDGEEEKEVYLLSADRCPVCLDGFELGDLLRVLSCHHGLHKACGDAWFTQGANKCPVCRTEAVHG</sequence>
<evidence type="ECO:0000313" key="9">
    <source>
        <dbReference type="Proteomes" id="UP001139887"/>
    </source>
</evidence>
<evidence type="ECO:0000256" key="6">
    <source>
        <dbReference type="SAM" id="MobiDB-lite"/>
    </source>
</evidence>
<feature type="region of interest" description="Disordered" evidence="6">
    <location>
        <begin position="406"/>
        <end position="483"/>
    </location>
</feature>
<reference evidence="8" key="1">
    <citation type="submission" date="2022-07" db="EMBL/GenBank/DDBJ databases">
        <title>Phylogenomic reconstructions and comparative analyses of Kickxellomycotina fungi.</title>
        <authorList>
            <person name="Reynolds N.K."/>
            <person name="Stajich J.E."/>
            <person name="Barry K."/>
            <person name="Grigoriev I.V."/>
            <person name="Crous P."/>
            <person name="Smith M.E."/>
        </authorList>
    </citation>
    <scope>NUCLEOTIDE SEQUENCE</scope>
    <source>
        <strain evidence="8">NRRL 1566</strain>
    </source>
</reference>
<gene>
    <name evidence="8" type="ORF">IWW36_001471</name>
</gene>
<feature type="compositionally biased region" description="Polar residues" evidence="6">
    <location>
        <begin position="221"/>
        <end position="246"/>
    </location>
</feature>
<feature type="compositionally biased region" description="Polar residues" evidence="6">
    <location>
        <begin position="256"/>
        <end position="270"/>
    </location>
</feature>
<evidence type="ECO:0000256" key="4">
    <source>
        <dbReference type="PROSITE-ProRule" id="PRU00175"/>
    </source>
</evidence>
<protein>
    <recommendedName>
        <fullName evidence="7">RING-type domain-containing protein</fullName>
    </recommendedName>
</protein>
<feature type="coiled-coil region" evidence="5">
    <location>
        <begin position="343"/>
        <end position="372"/>
    </location>
</feature>
<feature type="compositionally biased region" description="Low complexity" evidence="6">
    <location>
        <begin position="107"/>
        <end position="120"/>
    </location>
</feature>
<evidence type="ECO:0000259" key="7">
    <source>
        <dbReference type="PROSITE" id="PS50089"/>
    </source>
</evidence>
<feature type="region of interest" description="Disordered" evidence="6">
    <location>
        <begin position="294"/>
        <end position="340"/>
    </location>
</feature>
<comment type="caution">
    <text evidence="8">The sequence shown here is derived from an EMBL/GenBank/DDBJ whole genome shotgun (WGS) entry which is preliminary data.</text>
</comment>
<feature type="compositionally biased region" description="Basic and acidic residues" evidence="6">
    <location>
        <begin position="294"/>
        <end position="303"/>
    </location>
</feature>
<accession>A0A9W8M0S5</accession>
<feature type="compositionally biased region" description="Low complexity" evidence="6">
    <location>
        <begin position="412"/>
        <end position="423"/>
    </location>
</feature>
<keyword evidence="9" id="KW-1185">Reference proteome</keyword>
<evidence type="ECO:0000313" key="8">
    <source>
        <dbReference type="EMBL" id="KAJ2850947.1"/>
    </source>
</evidence>
<dbReference type="CDD" id="cd16473">
    <property type="entry name" value="RING-H2_RNF103"/>
    <property type="match status" value="1"/>
</dbReference>
<feature type="region of interest" description="Disordered" evidence="6">
    <location>
        <begin position="517"/>
        <end position="542"/>
    </location>
</feature>
<evidence type="ECO:0000256" key="2">
    <source>
        <dbReference type="ARBA" id="ARBA00022771"/>
    </source>
</evidence>
<dbReference type="EMBL" id="JANBUW010000020">
    <property type="protein sequence ID" value="KAJ2850947.1"/>
    <property type="molecule type" value="Genomic_DNA"/>
</dbReference>
<proteinExistence type="predicted"/>
<dbReference type="AlphaFoldDB" id="A0A9W8M0S5"/>
<evidence type="ECO:0000256" key="3">
    <source>
        <dbReference type="ARBA" id="ARBA00022833"/>
    </source>
</evidence>
<dbReference type="InterPro" id="IPR053238">
    <property type="entry name" value="RING-H2_zinc_finger"/>
</dbReference>
<keyword evidence="5" id="KW-0175">Coiled coil</keyword>
<feature type="domain" description="RING-type" evidence="7">
    <location>
        <begin position="661"/>
        <end position="703"/>
    </location>
</feature>
<dbReference type="OrthoDB" id="8062037at2759"/>
<feature type="compositionally biased region" description="Polar residues" evidence="6">
    <location>
        <begin position="20"/>
        <end position="32"/>
    </location>
</feature>
<feature type="region of interest" description="Disordered" evidence="6">
    <location>
        <begin position="216"/>
        <end position="270"/>
    </location>
</feature>